<evidence type="ECO:0000256" key="7">
    <source>
        <dbReference type="ARBA" id="ARBA00023204"/>
    </source>
</evidence>
<dbReference type="SUPFAM" id="SSF53155">
    <property type="entry name" value="Methylated DNA-protein cysteine methyltransferase domain"/>
    <property type="match status" value="1"/>
</dbReference>
<name>A0AB33IVW7_9BACT</name>
<dbReference type="Pfam" id="PF02870">
    <property type="entry name" value="Methyltransf_1N"/>
    <property type="match status" value="1"/>
</dbReference>
<dbReference type="InterPro" id="IPR036631">
    <property type="entry name" value="MGMT_N_sf"/>
</dbReference>
<gene>
    <name evidence="11" type="ORF">GTC17253_20470</name>
</gene>
<reference evidence="11" key="1">
    <citation type="submission" date="2024-07" db="EMBL/GenBank/DDBJ databases">
        <title>Complete genome sequence of Prevotella sp. YM-2024 GTC17253.</title>
        <authorList>
            <person name="Hayashi M."/>
            <person name="Muto Y."/>
            <person name="Tanaka K."/>
            <person name="Niwa H."/>
        </authorList>
    </citation>
    <scope>NUCLEOTIDE SEQUENCE</scope>
    <source>
        <strain evidence="11">GTC17253</strain>
    </source>
</reference>
<dbReference type="GO" id="GO:0006281">
    <property type="term" value="P:DNA repair"/>
    <property type="evidence" value="ECO:0007669"/>
    <property type="project" value="UniProtKB-KW"/>
</dbReference>
<dbReference type="Pfam" id="PF01035">
    <property type="entry name" value="DNA_binding_1"/>
    <property type="match status" value="1"/>
</dbReference>
<comment type="catalytic activity">
    <reaction evidence="8">
        <text>a 6-O-methyl-2'-deoxyguanosine in DNA + L-cysteinyl-[protein] = S-methyl-L-cysteinyl-[protein] + a 2'-deoxyguanosine in DNA</text>
        <dbReference type="Rhea" id="RHEA:24000"/>
        <dbReference type="Rhea" id="RHEA-COMP:10131"/>
        <dbReference type="Rhea" id="RHEA-COMP:10132"/>
        <dbReference type="Rhea" id="RHEA-COMP:11367"/>
        <dbReference type="Rhea" id="RHEA-COMP:11368"/>
        <dbReference type="ChEBI" id="CHEBI:29950"/>
        <dbReference type="ChEBI" id="CHEBI:82612"/>
        <dbReference type="ChEBI" id="CHEBI:85445"/>
        <dbReference type="ChEBI" id="CHEBI:85448"/>
        <dbReference type="EC" id="2.1.1.63"/>
    </reaction>
</comment>
<organism evidence="11">
    <name type="scientific">Prevotella sp. GTC17253</name>
    <dbReference type="NCBI Taxonomy" id="3236793"/>
    <lineage>
        <taxon>Bacteria</taxon>
        <taxon>Pseudomonadati</taxon>
        <taxon>Bacteroidota</taxon>
        <taxon>Bacteroidia</taxon>
        <taxon>Bacteroidales</taxon>
        <taxon>Prevotellaceae</taxon>
        <taxon>Prevotella</taxon>
    </lineage>
</organism>
<dbReference type="InterPro" id="IPR014048">
    <property type="entry name" value="MethylDNA_cys_MeTrfase_DNA-bd"/>
</dbReference>
<comment type="catalytic activity">
    <reaction evidence="1">
        <text>a 4-O-methyl-thymidine in DNA + L-cysteinyl-[protein] = a thymidine in DNA + S-methyl-L-cysteinyl-[protein]</text>
        <dbReference type="Rhea" id="RHEA:53428"/>
        <dbReference type="Rhea" id="RHEA-COMP:10131"/>
        <dbReference type="Rhea" id="RHEA-COMP:10132"/>
        <dbReference type="Rhea" id="RHEA-COMP:13555"/>
        <dbReference type="Rhea" id="RHEA-COMP:13556"/>
        <dbReference type="ChEBI" id="CHEBI:29950"/>
        <dbReference type="ChEBI" id="CHEBI:82612"/>
        <dbReference type="ChEBI" id="CHEBI:137386"/>
        <dbReference type="ChEBI" id="CHEBI:137387"/>
        <dbReference type="EC" id="2.1.1.63"/>
    </reaction>
</comment>
<evidence type="ECO:0000256" key="6">
    <source>
        <dbReference type="ARBA" id="ARBA00022763"/>
    </source>
</evidence>
<evidence type="ECO:0000256" key="8">
    <source>
        <dbReference type="ARBA" id="ARBA00049348"/>
    </source>
</evidence>
<dbReference type="GO" id="GO:0032259">
    <property type="term" value="P:methylation"/>
    <property type="evidence" value="ECO:0007669"/>
    <property type="project" value="UniProtKB-KW"/>
</dbReference>
<dbReference type="CDD" id="cd06445">
    <property type="entry name" value="ATase"/>
    <property type="match status" value="1"/>
</dbReference>
<keyword evidence="5" id="KW-0808">Transferase</keyword>
<evidence type="ECO:0000259" key="10">
    <source>
        <dbReference type="Pfam" id="PF02870"/>
    </source>
</evidence>
<keyword evidence="7" id="KW-0234">DNA repair</keyword>
<dbReference type="AlphaFoldDB" id="A0AB33IVW7"/>
<feature type="domain" description="Methylated-DNA-[protein]-cysteine S-methyltransferase DNA binding" evidence="9">
    <location>
        <begin position="111"/>
        <end position="190"/>
    </location>
</feature>
<dbReference type="EMBL" id="AP035785">
    <property type="protein sequence ID" value="BFO72081.1"/>
    <property type="molecule type" value="Genomic_DNA"/>
</dbReference>
<dbReference type="InterPro" id="IPR036388">
    <property type="entry name" value="WH-like_DNA-bd_sf"/>
</dbReference>
<dbReference type="FunFam" id="1.10.10.10:FF:000214">
    <property type="entry name" value="Methylated-DNA--protein-cysteine methyltransferase"/>
    <property type="match status" value="1"/>
</dbReference>
<dbReference type="InterPro" id="IPR036217">
    <property type="entry name" value="MethylDNA_cys_MeTrfase_DNAb"/>
</dbReference>
<dbReference type="EC" id="2.1.1.63" evidence="3"/>
<sequence>MSPIYSNFVDTDGPPIEGRNGRDSPNQYGRMKIVYGFAQSPFGEIVVARTFEGFCDVQFLGANRMAVIHELAARWGAYTETVQNDTIAQTVERVVFEGYRHELPIKFYGSDFQRSVWQEVQKIPFGTTVSYQELAIRLGRPSAVRAVATAVARNPLAMIVPCHRVVHKDGTVGQYHWGAELKKQLIAWEKSKLTR</sequence>
<proteinExistence type="inferred from homology"/>
<evidence type="ECO:0000256" key="5">
    <source>
        <dbReference type="ARBA" id="ARBA00022679"/>
    </source>
</evidence>
<dbReference type="Gene3D" id="1.10.10.10">
    <property type="entry name" value="Winged helix-like DNA-binding domain superfamily/Winged helix DNA-binding domain"/>
    <property type="match status" value="1"/>
</dbReference>
<comment type="similarity">
    <text evidence="2">Belongs to the MGMT family.</text>
</comment>
<keyword evidence="6" id="KW-0227">DNA damage</keyword>
<dbReference type="PROSITE" id="PS00374">
    <property type="entry name" value="MGMT"/>
    <property type="match status" value="1"/>
</dbReference>
<feature type="domain" description="Methylguanine DNA methyltransferase ribonuclease-like" evidence="10">
    <location>
        <begin position="33"/>
        <end position="92"/>
    </location>
</feature>
<evidence type="ECO:0000256" key="3">
    <source>
        <dbReference type="ARBA" id="ARBA00011918"/>
    </source>
</evidence>
<protein>
    <recommendedName>
        <fullName evidence="3">methylated-DNA--[protein]-cysteine S-methyltransferase</fullName>
        <ecNumber evidence="3">2.1.1.63</ecNumber>
    </recommendedName>
</protein>
<dbReference type="PANTHER" id="PTHR10815">
    <property type="entry name" value="METHYLATED-DNA--PROTEIN-CYSTEINE METHYLTRANSFERASE"/>
    <property type="match status" value="1"/>
</dbReference>
<dbReference type="GO" id="GO:0003908">
    <property type="term" value="F:methylated-DNA-[protein]-cysteine S-methyltransferase activity"/>
    <property type="evidence" value="ECO:0007669"/>
    <property type="project" value="UniProtKB-EC"/>
</dbReference>
<accession>A0AB33IVW7</accession>
<keyword evidence="4" id="KW-0489">Methyltransferase</keyword>
<evidence type="ECO:0000256" key="1">
    <source>
        <dbReference type="ARBA" id="ARBA00001286"/>
    </source>
</evidence>
<evidence type="ECO:0000256" key="4">
    <source>
        <dbReference type="ARBA" id="ARBA00022603"/>
    </source>
</evidence>
<dbReference type="NCBIfam" id="TIGR00589">
    <property type="entry name" value="ogt"/>
    <property type="match status" value="1"/>
</dbReference>
<evidence type="ECO:0000313" key="11">
    <source>
        <dbReference type="EMBL" id="BFO72081.1"/>
    </source>
</evidence>
<evidence type="ECO:0000256" key="2">
    <source>
        <dbReference type="ARBA" id="ARBA00008711"/>
    </source>
</evidence>
<dbReference type="InterPro" id="IPR008332">
    <property type="entry name" value="MethylG_MeTrfase_N"/>
</dbReference>
<dbReference type="SUPFAM" id="SSF46767">
    <property type="entry name" value="Methylated DNA-protein cysteine methyltransferase, C-terminal domain"/>
    <property type="match status" value="1"/>
</dbReference>
<dbReference type="Gene3D" id="3.30.160.70">
    <property type="entry name" value="Methylated DNA-protein cysteine methyltransferase domain"/>
    <property type="match status" value="1"/>
</dbReference>
<evidence type="ECO:0000259" key="9">
    <source>
        <dbReference type="Pfam" id="PF01035"/>
    </source>
</evidence>
<dbReference type="PANTHER" id="PTHR10815:SF13">
    <property type="entry name" value="METHYLATED-DNA--PROTEIN-CYSTEINE METHYLTRANSFERASE"/>
    <property type="match status" value="1"/>
</dbReference>
<dbReference type="InterPro" id="IPR001497">
    <property type="entry name" value="MethylDNA_cys_MeTrfase_AS"/>
</dbReference>